<dbReference type="InterPro" id="IPR013154">
    <property type="entry name" value="ADH-like_N"/>
</dbReference>
<dbReference type="InterPro" id="IPR011032">
    <property type="entry name" value="GroES-like_sf"/>
</dbReference>
<proteinExistence type="predicted"/>
<name>A0A2S9QNL9_9MICO</name>
<evidence type="ECO:0000256" key="2">
    <source>
        <dbReference type="ARBA" id="ARBA00023002"/>
    </source>
</evidence>
<dbReference type="GO" id="GO:0070402">
    <property type="term" value="F:NADPH binding"/>
    <property type="evidence" value="ECO:0007669"/>
    <property type="project" value="TreeGrafter"/>
</dbReference>
<accession>A0A2S9QNL9</accession>
<comment type="caution">
    <text evidence="4">The sequence shown here is derived from an EMBL/GenBank/DDBJ whole genome shotgun (WGS) entry which is preliminary data.</text>
</comment>
<sequence length="315" mass="32316">MTQRTAIVFDEPGGPEVFRVEQAPAPDPGPGEVRLRVAASGVHPTDLVSRSGARPLNGPGPHVIGMAVSGVVEQAGPGSTWRPGTRVIGMALPSSRYGGGYQSRLVAPDDTLAAVPDDLDLVTAAALPMNAHTAIQALRELGRGPRATLGVVGAAGALGTVLTSLAAARGMRVVALARAEDRERVLELGADACAAAADGAGADPAALLLDAAGGPLDAVADLAVLDGALLPAVADGGTLVTLRGWRGEEQDRVRIAPVAVPEEWHRGAQLAEALHGPHLRRPLRSFAPHEIAQAHRMLASGGLRENLVIVFDPEL</sequence>
<evidence type="ECO:0000259" key="3">
    <source>
        <dbReference type="SMART" id="SM00829"/>
    </source>
</evidence>
<dbReference type="EMBL" id="MWZD01000017">
    <property type="protein sequence ID" value="PRI11184.1"/>
    <property type="molecule type" value="Genomic_DNA"/>
</dbReference>
<dbReference type="GO" id="GO:0005829">
    <property type="term" value="C:cytosol"/>
    <property type="evidence" value="ECO:0007669"/>
    <property type="project" value="TreeGrafter"/>
</dbReference>
<feature type="domain" description="Enoyl reductase (ER)" evidence="3">
    <location>
        <begin position="13"/>
        <end position="309"/>
    </location>
</feature>
<keyword evidence="5" id="KW-1185">Reference proteome</keyword>
<dbReference type="Gene3D" id="3.90.180.10">
    <property type="entry name" value="Medium-chain alcohol dehydrogenases, catalytic domain"/>
    <property type="match status" value="1"/>
</dbReference>
<evidence type="ECO:0000313" key="4">
    <source>
        <dbReference type="EMBL" id="PRI11184.1"/>
    </source>
</evidence>
<dbReference type="Proteomes" id="UP000238650">
    <property type="component" value="Unassembled WGS sequence"/>
</dbReference>
<dbReference type="RefSeq" id="WP_105805636.1">
    <property type="nucleotide sequence ID" value="NZ_MWZD01000017.1"/>
</dbReference>
<dbReference type="PANTHER" id="PTHR48106">
    <property type="entry name" value="QUINONE OXIDOREDUCTASE PIG3-RELATED"/>
    <property type="match status" value="1"/>
</dbReference>
<keyword evidence="1" id="KW-0521">NADP</keyword>
<organism evidence="4 5">
    <name type="scientific">Leucobacter massiliensis</name>
    <dbReference type="NCBI Taxonomy" id="1686285"/>
    <lineage>
        <taxon>Bacteria</taxon>
        <taxon>Bacillati</taxon>
        <taxon>Actinomycetota</taxon>
        <taxon>Actinomycetes</taxon>
        <taxon>Micrococcales</taxon>
        <taxon>Microbacteriaceae</taxon>
        <taxon>Leucobacter</taxon>
    </lineage>
</organism>
<protein>
    <recommendedName>
        <fullName evidence="3">Enoyl reductase (ER) domain-containing protein</fullName>
    </recommendedName>
</protein>
<dbReference type="GO" id="GO:0003960">
    <property type="term" value="F:quinone reductase (NADPH) activity"/>
    <property type="evidence" value="ECO:0007669"/>
    <property type="project" value="TreeGrafter"/>
</dbReference>
<gene>
    <name evidence="4" type="ORF">B4915_10040</name>
</gene>
<dbReference type="SUPFAM" id="SSF50129">
    <property type="entry name" value="GroES-like"/>
    <property type="match status" value="1"/>
</dbReference>
<keyword evidence="2" id="KW-0560">Oxidoreductase</keyword>
<evidence type="ECO:0000313" key="5">
    <source>
        <dbReference type="Proteomes" id="UP000238650"/>
    </source>
</evidence>
<dbReference type="AlphaFoldDB" id="A0A2S9QNL9"/>
<dbReference type="InterPro" id="IPR020843">
    <property type="entry name" value="ER"/>
</dbReference>
<reference evidence="4 5" key="1">
    <citation type="journal article" date="2017" name="New Microbes New Infect">
        <title>Genome sequence of 'Leucobacter massiliensis' sp. nov. isolated from human pharynx after travel to the 2014 Hajj.</title>
        <authorList>
            <person name="Leangapichart T."/>
            <person name="Gautret P."/>
            <person name="Nguyen T.T."/>
            <person name="Armstrong N."/>
            <person name="Rolain J.M."/>
        </authorList>
    </citation>
    <scope>NUCLEOTIDE SEQUENCE [LARGE SCALE GENOMIC DNA]</scope>
    <source>
        <strain evidence="4 5">122RC15</strain>
    </source>
</reference>
<dbReference type="OrthoDB" id="3175656at2"/>
<dbReference type="Pfam" id="PF08240">
    <property type="entry name" value="ADH_N"/>
    <property type="match status" value="1"/>
</dbReference>
<dbReference type="Gene3D" id="3.40.50.720">
    <property type="entry name" value="NAD(P)-binding Rossmann-like Domain"/>
    <property type="match status" value="1"/>
</dbReference>
<dbReference type="PANTHER" id="PTHR48106:SF13">
    <property type="entry name" value="QUINONE OXIDOREDUCTASE-RELATED"/>
    <property type="match status" value="1"/>
</dbReference>
<dbReference type="InterPro" id="IPR036291">
    <property type="entry name" value="NAD(P)-bd_dom_sf"/>
</dbReference>
<dbReference type="SMART" id="SM00829">
    <property type="entry name" value="PKS_ER"/>
    <property type="match status" value="1"/>
</dbReference>
<dbReference type="GO" id="GO:0035925">
    <property type="term" value="F:mRNA 3'-UTR AU-rich region binding"/>
    <property type="evidence" value="ECO:0007669"/>
    <property type="project" value="TreeGrafter"/>
</dbReference>
<dbReference type="SUPFAM" id="SSF51735">
    <property type="entry name" value="NAD(P)-binding Rossmann-fold domains"/>
    <property type="match status" value="1"/>
</dbReference>
<evidence type="ECO:0000256" key="1">
    <source>
        <dbReference type="ARBA" id="ARBA00022857"/>
    </source>
</evidence>